<reference evidence="9 10" key="1">
    <citation type="journal article" date="2016" name="Nat. Commun.">
        <title>Thousands of microbial genomes shed light on interconnected biogeochemical processes in an aquifer system.</title>
        <authorList>
            <person name="Anantharaman K."/>
            <person name="Brown C.T."/>
            <person name="Hug L.A."/>
            <person name="Sharon I."/>
            <person name="Castelle C.J."/>
            <person name="Probst A.J."/>
            <person name="Thomas B.C."/>
            <person name="Singh A."/>
            <person name="Wilkins M.J."/>
            <person name="Karaoz U."/>
            <person name="Brodie E.L."/>
            <person name="Williams K.H."/>
            <person name="Hubbard S.S."/>
            <person name="Banfield J.F."/>
        </authorList>
    </citation>
    <scope>NUCLEOTIDE SEQUENCE [LARGE SCALE GENOMIC DNA]</scope>
</reference>
<feature type="transmembrane region" description="Helical" evidence="7">
    <location>
        <begin position="129"/>
        <end position="149"/>
    </location>
</feature>
<accession>A0A1F7RD22</accession>
<organism evidence="9 10">
    <name type="scientific">Candidatus Schekmanbacteria bacterium GWA2_38_11</name>
    <dbReference type="NCBI Taxonomy" id="1817876"/>
    <lineage>
        <taxon>Bacteria</taxon>
        <taxon>Candidatus Schekmaniibacteriota</taxon>
    </lineage>
</organism>
<evidence type="ECO:0000256" key="3">
    <source>
        <dbReference type="ARBA" id="ARBA00022692"/>
    </source>
</evidence>
<dbReference type="EMBL" id="MGDB01000118">
    <property type="protein sequence ID" value="OGL39459.1"/>
    <property type="molecule type" value="Genomic_DNA"/>
</dbReference>
<evidence type="ECO:0000256" key="1">
    <source>
        <dbReference type="ARBA" id="ARBA00004141"/>
    </source>
</evidence>
<dbReference type="AlphaFoldDB" id="A0A1F7RD22"/>
<comment type="similarity">
    <text evidence="2">Belongs to the peptidase S54 family.</text>
</comment>
<evidence type="ECO:0000256" key="6">
    <source>
        <dbReference type="ARBA" id="ARBA00023136"/>
    </source>
</evidence>
<dbReference type="PANTHER" id="PTHR43731:SF14">
    <property type="entry name" value="PRESENILIN-ASSOCIATED RHOMBOID-LIKE PROTEIN, MITOCHONDRIAL"/>
    <property type="match status" value="1"/>
</dbReference>
<evidence type="ECO:0000313" key="10">
    <source>
        <dbReference type="Proteomes" id="UP000178526"/>
    </source>
</evidence>
<dbReference type="GO" id="GO:0016020">
    <property type="term" value="C:membrane"/>
    <property type="evidence" value="ECO:0007669"/>
    <property type="project" value="UniProtKB-SubCell"/>
</dbReference>
<comment type="subcellular location">
    <subcellularLocation>
        <location evidence="1">Membrane</location>
        <topology evidence="1">Multi-pass membrane protein</topology>
    </subcellularLocation>
</comment>
<comment type="caution">
    <text evidence="9">The sequence shown here is derived from an EMBL/GenBank/DDBJ whole genome shotgun (WGS) entry which is preliminary data.</text>
</comment>
<evidence type="ECO:0000259" key="8">
    <source>
        <dbReference type="Pfam" id="PF01694"/>
    </source>
</evidence>
<name>A0A1F7RD22_9BACT</name>
<evidence type="ECO:0000256" key="5">
    <source>
        <dbReference type="ARBA" id="ARBA00022989"/>
    </source>
</evidence>
<dbReference type="InterPro" id="IPR022764">
    <property type="entry name" value="Peptidase_S54_rhomboid_dom"/>
</dbReference>
<dbReference type="FunFam" id="1.20.1540.10:FF:000027">
    <property type="entry name" value="Rhomboid family intramembrane serine protease"/>
    <property type="match status" value="1"/>
</dbReference>
<evidence type="ECO:0000256" key="4">
    <source>
        <dbReference type="ARBA" id="ARBA00022801"/>
    </source>
</evidence>
<evidence type="ECO:0000313" key="9">
    <source>
        <dbReference type="EMBL" id="OGL39459.1"/>
    </source>
</evidence>
<feature type="transmembrane region" description="Helical" evidence="7">
    <location>
        <begin position="12"/>
        <end position="30"/>
    </location>
</feature>
<dbReference type="GO" id="GO:0006508">
    <property type="term" value="P:proteolysis"/>
    <property type="evidence" value="ECO:0007669"/>
    <property type="project" value="UniProtKB-KW"/>
</dbReference>
<protein>
    <submittedName>
        <fullName evidence="9">Rhomboid family intramembrane serine protease</fullName>
    </submittedName>
</protein>
<keyword evidence="5 7" id="KW-1133">Transmembrane helix</keyword>
<feature type="transmembrane region" description="Helical" evidence="7">
    <location>
        <begin position="74"/>
        <end position="92"/>
    </location>
</feature>
<dbReference type="PANTHER" id="PTHR43731">
    <property type="entry name" value="RHOMBOID PROTEASE"/>
    <property type="match status" value="1"/>
</dbReference>
<dbReference type="Proteomes" id="UP000178526">
    <property type="component" value="Unassembled WGS sequence"/>
</dbReference>
<feature type="transmembrane region" description="Helical" evidence="7">
    <location>
        <begin position="42"/>
        <end position="68"/>
    </location>
</feature>
<dbReference type="SUPFAM" id="SSF144091">
    <property type="entry name" value="Rhomboid-like"/>
    <property type="match status" value="1"/>
</dbReference>
<keyword evidence="9" id="KW-0645">Protease</keyword>
<gene>
    <name evidence="9" type="ORF">A2042_02175</name>
</gene>
<dbReference type="Gene3D" id="1.20.1540.10">
    <property type="entry name" value="Rhomboid-like"/>
    <property type="match status" value="1"/>
</dbReference>
<sequence>MIPIKDTIPSRSYPIVNVLIIITNCLVFFFELSLGSKLNKLFLIFGMVPVKFYYLISTAPFNIFGIFLPFLTSLFLHAGWIHIIGNMLYLWIFGDNVEDRMGHFRYLVFYLICGVVANITHLYTEPVSGIPTIGASGAIAGVMGAYFVLYPRAKVVTLVPIFFFFYLIEIPAFFFLGFWFLLQFLSGSISLAASGHDIGGIAWWAHIGGFLSGIVLVFIFRKKKRHHRIYRDQYT</sequence>
<feature type="transmembrane region" description="Helical" evidence="7">
    <location>
        <begin position="201"/>
        <end position="220"/>
    </location>
</feature>
<dbReference type="Pfam" id="PF01694">
    <property type="entry name" value="Rhomboid"/>
    <property type="match status" value="1"/>
</dbReference>
<evidence type="ECO:0000256" key="7">
    <source>
        <dbReference type="SAM" id="Phobius"/>
    </source>
</evidence>
<dbReference type="InterPro" id="IPR050925">
    <property type="entry name" value="Rhomboid_protease_S54"/>
</dbReference>
<feature type="transmembrane region" description="Helical" evidence="7">
    <location>
        <begin position="104"/>
        <end position="123"/>
    </location>
</feature>
<keyword evidence="6 7" id="KW-0472">Membrane</keyword>
<keyword evidence="3 7" id="KW-0812">Transmembrane</keyword>
<dbReference type="InterPro" id="IPR035952">
    <property type="entry name" value="Rhomboid-like_sf"/>
</dbReference>
<dbReference type="GO" id="GO:0004252">
    <property type="term" value="F:serine-type endopeptidase activity"/>
    <property type="evidence" value="ECO:0007669"/>
    <property type="project" value="InterPro"/>
</dbReference>
<keyword evidence="4" id="KW-0378">Hydrolase</keyword>
<feature type="transmembrane region" description="Helical" evidence="7">
    <location>
        <begin position="161"/>
        <end position="181"/>
    </location>
</feature>
<proteinExistence type="inferred from homology"/>
<evidence type="ECO:0000256" key="2">
    <source>
        <dbReference type="ARBA" id="ARBA00009045"/>
    </source>
</evidence>
<feature type="domain" description="Peptidase S54 rhomboid" evidence="8">
    <location>
        <begin position="69"/>
        <end position="222"/>
    </location>
</feature>